<comment type="caution">
    <text evidence="1">The sequence shown here is derived from an EMBL/GenBank/DDBJ whole genome shotgun (WGS) entry which is preliminary data.</text>
</comment>
<evidence type="ECO:0000313" key="1">
    <source>
        <dbReference type="EMBL" id="KAH7937848.1"/>
    </source>
</evidence>
<dbReference type="Proteomes" id="UP000821865">
    <property type="component" value="Chromosome 8"/>
</dbReference>
<reference evidence="1" key="1">
    <citation type="submission" date="2020-05" db="EMBL/GenBank/DDBJ databases">
        <title>Large-scale comparative analyses of tick genomes elucidate their genetic diversity and vector capacities.</title>
        <authorList>
            <person name="Jia N."/>
            <person name="Wang J."/>
            <person name="Shi W."/>
            <person name="Du L."/>
            <person name="Sun Y."/>
            <person name="Zhan W."/>
            <person name="Jiang J."/>
            <person name="Wang Q."/>
            <person name="Zhang B."/>
            <person name="Ji P."/>
            <person name="Sakyi L.B."/>
            <person name="Cui X."/>
            <person name="Yuan T."/>
            <person name="Jiang B."/>
            <person name="Yang W."/>
            <person name="Lam T.T.-Y."/>
            <person name="Chang Q."/>
            <person name="Ding S."/>
            <person name="Wang X."/>
            <person name="Zhu J."/>
            <person name="Ruan X."/>
            <person name="Zhao L."/>
            <person name="Wei J."/>
            <person name="Que T."/>
            <person name="Du C."/>
            <person name="Cheng J."/>
            <person name="Dai P."/>
            <person name="Han X."/>
            <person name="Huang E."/>
            <person name="Gao Y."/>
            <person name="Liu J."/>
            <person name="Shao H."/>
            <person name="Ye R."/>
            <person name="Li L."/>
            <person name="Wei W."/>
            <person name="Wang X."/>
            <person name="Wang C."/>
            <person name="Yang T."/>
            <person name="Huo Q."/>
            <person name="Li W."/>
            <person name="Guo W."/>
            <person name="Chen H."/>
            <person name="Zhou L."/>
            <person name="Ni X."/>
            <person name="Tian J."/>
            <person name="Zhou Y."/>
            <person name="Sheng Y."/>
            <person name="Liu T."/>
            <person name="Pan Y."/>
            <person name="Xia L."/>
            <person name="Li J."/>
            <person name="Zhao F."/>
            <person name="Cao W."/>
        </authorList>
    </citation>
    <scope>NUCLEOTIDE SEQUENCE</scope>
    <source>
        <strain evidence="1">Dsil-2018</strain>
    </source>
</reference>
<evidence type="ECO:0000313" key="2">
    <source>
        <dbReference type="Proteomes" id="UP000821865"/>
    </source>
</evidence>
<keyword evidence="2" id="KW-1185">Reference proteome</keyword>
<accession>A0ACB8CAC6</accession>
<dbReference type="EMBL" id="CM023477">
    <property type="protein sequence ID" value="KAH7937848.1"/>
    <property type="molecule type" value="Genomic_DNA"/>
</dbReference>
<protein>
    <submittedName>
        <fullName evidence="1">Uncharacterized protein</fullName>
    </submittedName>
</protein>
<organism evidence="1 2">
    <name type="scientific">Dermacentor silvarum</name>
    <name type="common">Tick</name>
    <dbReference type="NCBI Taxonomy" id="543639"/>
    <lineage>
        <taxon>Eukaryota</taxon>
        <taxon>Metazoa</taxon>
        <taxon>Ecdysozoa</taxon>
        <taxon>Arthropoda</taxon>
        <taxon>Chelicerata</taxon>
        <taxon>Arachnida</taxon>
        <taxon>Acari</taxon>
        <taxon>Parasitiformes</taxon>
        <taxon>Ixodida</taxon>
        <taxon>Ixodoidea</taxon>
        <taxon>Ixodidae</taxon>
        <taxon>Rhipicephalinae</taxon>
        <taxon>Dermacentor</taxon>
    </lineage>
</organism>
<proteinExistence type="predicted"/>
<sequence>MVTVSFSQSVFTDPLAALHGSMQNKGSSPAPDGTEEHELPLTCKSSECLPYASPKAMTGGAKARKDGHSRHTRRGSSNAKSSSAVASVPEKDTSQGSASPPLAPHHSHPQKFGLLAQGKPPPRRDTECSAPVSLGSGATRGRDLGFSPTTTPPAASIDAMSPMNGSMPPAGQSVGSREAMSPAPTTEDRLTRPVAGIMSPDGHRRHSSRVSPSEPFSDAAMRIKPFDSRSFLAYIADEQRELLFTYVAVALTVLALCALLTAILLLAVPVGPQDTVCTTASCTALDSMLAASVDQTRDPCVNFYAHVCSGWAQTRNQSVYRSHLREFLADMHWILARVLVPSQAQTAQQVVAAFYQTCTAVLVDGADELPSFRRQLHLAGVKWPHLSAEPNVIATAASVYATFQVTAMLRIRASRRNTRNVLEVAPDVTFLRGWQDTRDHLIHAGSYARFFEETKNKYAGNEKPANTALTYEIFFKVENAVLQALVHWGKSGGEVEFSRIDSLIQITRNVPTTTWRAVVDKLGLPETAHVAIANLELIRKVDELFSTLGEQLLHYYLGWCVVQQVMRYMSKDIASSWYDYEGISPATDMASEWRGQAECMQLSEKLVGQFTFGRFILWKSDAEDYWYVYSVVSALSAQLMLAIQSSPWSGHSGRLNRADFHVDFHVDAMRVVDEALGKYGLSNRSSLLSNWMDIAAAVSTINATFRDRISTTYTRDLVAEQRYNLYDNQSGALTLPPFYAMLPVYRRHLSETTKFGALGTLFATAIFRLFLARLTGYSVESQEALERLRCFAESAEYRSDRLDLYHHAASVKLALDALRLLPGSSHQRLRMFDSLQVFFVVMCYLFCTPNTSEDTIIAETICNEAVKNSREFAMAFQCSSGALMNPERRCSFF</sequence>
<name>A0ACB8CAC6_DERSI</name>
<gene>
    <name evidence="1" type="ORF">HPB49_016625</name>
</gene>